<evidence type="ECO:0000313" key="4">
    <source>
        <dbReference type="EMBL" id="CUC09433.1"/>
    </source>
</evidence>
<dbReference type="GO" id="GO:0008234">
    <property type="term" value="F:cysteine-type peptidase activity"/>
    <property type="evidence" value="ECO:0007669"/>
    <property type="project" value="InterPro"/>
</dbReference>
<dbReference type="PROSITE" id="PS00639">
    <property type="entry name" value="THIOL_PROTEASE_HIS"/>
    <property type="match status" value="1"/>
</dbReference>
<organism evidence="4">
    <name type="scientific">Chromera velia CCMP2878</name>
    <dbReference type="NCBI Taxonomy" id="1169474"/>
    <lineage>
        <taxon>Eukaryota</taxon>
        <taxon>Sar</taxon>
        <taxon>Alveolata</taxon>
        <taxon>Colpodellida</taxon>
        <taxon>Chromeraceae</taxon>
        <taxon>Chromera</taxon>
    </lineage>
</organism>
<dbReference type="InterPro" id="IPR025660">
    <property type="entry name" value="Pept_his_AS"/>
</dbReference>
<name>A0A0K6S6Y9_9ALVE</name>
<dbReference type="SMART" id="SM00645">
    <property type="entry name" value="Pept_C1"/>
    <property type="match status" value="1"/>
</dbReference>
<feature type="region of interest" description="Disordered" evidence="1">
    <location>
        <begin position="177"/>
        <end position="207"/>
    </location>
</feature>
<feature type="domain" description="Peptidase C1A papain C-terminal" evidence="3">
    <location>
        <begin position="464"/>
        <end position="691"/>
    </location>
</feature>
<dbReference type="InterPro" id="IPR016641">
    <property type="entry name" value="EGD2/NACA0like"/>
</dbReference>
<feature type="chain" id="PRO_5005508401" description="Peptidase C1A papain C-terminal domain-containing protein" evidence="2">
    <location>
        <begin position="23"/>
        <end position="1301"/>
    </location>
</feature>
<accession>A0A0K6S6Y9</accession>
<dbReference type="Gene3D" id="3.90.70.10">
    <property type="entry name" value="Cysteine proteinases"/>
    <property type="match status" value="1"/>
</dbReference>
<feature type="compositionally biased region" description="Gly residues" evidence="1">
    <location>
        <begin position="876"/>
        <end position="887"/>
    </location>
</feature>
<feature type="region of interest" description="Disordered" evidence="1">
    <location>
        <begin position="103"/>
        <end position="127"/>
    </location>
</feature>
<dbReference type="PANTHER" id="PTHR21713">
    <property type="entry name" value="NASCENT POLYPEPTIDE ASSOCIATED COMPLEX ALPHA SUBUNIT-RELATED"/>
    <property type="match status" value="1"/>
</dbReference>
<feature type="compositionally biased region" description="Gly residues" evidence="1">
    <location>
        <begin position="896"/>
        <end position="907"/>
    </location>
</feature>
<feature type="compositionally biased region" description="Acidic residues" evidence="1">
    <location>
        <begin position="1282"/>
        <end position="1301"/>
    </location>
</feature>
<gene>
    <name evidence="4" type="ORF">Cvel_20037.t1.CR1</name>
</gene>
<feature type="region of interest" description="Disordered" evidence="1">
    <location>
        <begin position="843"/>
        <end position="1301"/>
    </location>
</feature>
<evidence type="ECO:0000259" key="3">
    <source>
        <dbReference type="SMART" id="SM00645"/>
    </source>
</evidence>
<evidence type="ECO:0000256" key="1">
    <source>
        <dbReference type="SAM" id="MobiDB-lite"/>
    </source>
</evidence>
<evidence type="ECO:0000256" key="2">
    <source>
        <dbReference type="SAM" id="SignalP"/>
    </source>
</evidence>
<feature type="region of interest" description="Disordered" evidence="1">
    <location>
        <begin position="784"/>
        <end position="805"/>
    </location>
</feature>
<dbReference type="VEuPathDB" id="CryptoDB:Cvel_20037"/>
<keyword evidence="2" id="KW-0732">Signal</keyword>
<feature type="compositionally biased region" description="Polar residues" evidence="1">
    <location>
        <begin position="195"/>
        <end position="204"/>
    </location>
</feature>
<dbReference type="GO" id="GO:0006508">
    <property type="term" value="P:proteolysis"/>
    <property type="evidence" value="ECO:0007669"/>
    <property type="project" value="InterPro"/>
</dbReference>
<proteinExistence type="predicted"/>
<feature type="compositionally biased region" description="Basic and acidic residues" evidence="1">
    <location>
        <begin position="1110"/>
        <end position="1146"/>
    </location>
</feature>
<sequence length="1301" mass="140678">MRPRAAALAFLFFAIHLRVSKGFRFSRTALAGSLVPAEKPSKSHLESLKDNVRRHALHLHGGQRGEGAIATGKELEAAYRAHCVTEVNHLSKSAACNPKVPQKIASNSTANNGQQKTQTQQSGERAELRNDELKFDSAVLTQDGNVVIFYFELDASIHPPGIEGTASIAFFFERKPESRTGGTKKGKEQAGPHHASSQGQSTHSDPVIETAHDLGDHFRFVGTVPSVCDLGLEMPGGEEVESPNSSEAQSTAHKVLEAMFREARTAGCPLSSDIPKVSVHKVIEHTKMVVSGAAEHRVEFVVKDLRAPPAKKFSIQKGSVSKNHEGHDMVVFDIPIGTQTDRDGEGEDIPSPCLVSTTHPDSTAQKRCQDFFLCSKFLMSGAPVPKGEIENLLHLESGGRAGLAFTQLPERLSFLQDGRRQKRMKRDLMRTTRLLQMGRVVKDEFYNFEEMLVCSEVSPKPASGGEEDDAKGCGGWDIKQALLFAQAGITLEAKYPYKNMCGDGKGGVVNPAGGSCSSALGNPHRTRTCDCQQYGSLIPEKFKYAKGSMCDGSSKPYKVDQVFDISGVLEGRFHHQKNSGWLAQNNLKVRSLEEVNRAIMLELVNNGPLVAAFDVCDDFFSHKGTVYDHGSENKDGCGGHAVELLGWGEEGGKKFWLCKNSWGQSAHDGGYFKIARGKNHLGIEGNVVGGDVVKKRDPGPDAAGGWSFAPGLDSKPVIMYTKFEGGDLTRMAFIIECRPECDLFIVTGYEEVDGDYKRGSDSKAHTLECADPGSSTSATCRFPNLPQATTGITREPLDPSTARKPTAGQAAAFGLDANEASLFTQTESKWNTKGGYGVYNIIAPSPQTPRDKWVNGAQENRTPTEKNFVEDDGWTEGAGKGTGGGGSAPAAPQPQNGGGGGGGGGGKTPTEDAAEKQKQEEQQKRDAEKKKAEEEAAKKKTEEEAAAKREKDEEERKKKAEEEAEEATRRAEEEKAKAAKKAEEERKEAERRAEEAREAQQRAEEQKAAAEEAKREAAEKAEAKEEEARKQQQELEAENQKKDKAEQQKKAAAETAKEKENVAKKLEEEAARIENADEKAAKLEEARNARAEADQAKEAKDAAETAATEAAEKAKAKQQEVQQAKREHEEAQKAAEKAEKEAEAAEKMQQAAASEAEAKAKAQEAAVKAQEAERLKAEAASETDPQRKAELNQQAEAAKEEATQLNSDAATLNQKATSEKQAAEHAVQQAAGNGSGGGTAPGADPKEEEKPKPPKEQERMADMIDPSEDLTDHSDLSAADLMEGEEGEGESAEAEVDGLTI</sequence>
<dbReference type="InterPro" id="IPR000668">
    <property type="entry name" value="Peptidase_C1A_C"/>
</dbReference>
<dbReference type="Pfam" id="PF00112">
    <property type="entry name" value="Peptidase_C1"/>
    <property type="match status" value="1"/>
</dbReference>
<feature type="compositionally biased region" description="Basic and acidic residues" evidence="1">
    <location>
        <begin position="1170"/>
        <end position="1190"/>
    </location>
</feature>
<dbReference type="EMBL" id="CDMZ01000850">
    <property type="protein sequence ID" value="CUC09433.1"/>
    <property type="molecule type" value="Genomic_DNA"/>
</dbReference>
<feature type="compositionally biased region" description="Polar residues" evidence="1">
    <location>
        <begin position="104"/>
        <end position="123"/>
    </location>
</feature>
<feature type="compositionally biased region" description="Basic and acidic residues" evidence="1">
    <location>
        <begin position="1244"/>
        <end position="1262"/>
    </location>
</feature>
<feature type="signal peptide" evidence="2">
    <location>
        <begin position="1"/>
        <end position="22"/>
    </location>
</feature>
<feature type="compositionally biased region" description="Polar residues" evidence="1">
    <location>
        <begin position="1203"/>
        <end position="1216"/>
    </location>
</feature>
<dbReference type="GO" id="GO:0005854">
    <property type="term" value="C:nascent polypeptide-associated complex"/>
    <property type="evidence" value="ECO:0007669"/>
    <property type="project" value="InterPro"/>
</dbReference>
<feature type="compositionally biased region" description="Basic and acidic residues" evidence="1">
    <location>
        <begin position="909"/>
        <end position="1103"/>
    </location>
</feature>
<dbReference type="InterPro" id="IPR038765">
    <property type="entry name" value="Papain-like_cys_pep_sf"/>
</dbReference>
<reference evidence="4" key="1">
    <citation type="submission" date="2014-11" db="EMBL/GenBank/DDBJ databases">
        <title>Molecular phylogeny of cliff fern family Woodsiaceae with morphological implications.</title>
        <authorList>
            <person name="Shao Y.-Z."/>
            <person name="Wei R."/>
            <person name="Zhang X.-C."/>
        </authorList>
    </citation>
    <scope>NUCLEOTIDE SEQUENCE</scope>
</reference>
<dbReference type="SUPFAM" id="SSF54001">
    <property type="entry name" value="Cysteine proteinases"/>
    <property type="match status" value="1"/>
</dbReference>
<protein>
    <recommendedName>
        <fullName evidence="3">Peptidase C1A papain C-terminal domain-containing protein</fullName>
    </recommendedName>
</protein>